<dbReference type="InterPro" id="IPR042097">
    <property type="entry name" value="Aminopeptidase_N-like_N_sf"/>
</dbReference>
<protein>
    <submittedName>
        <fullName evidence="2">Uncharacterized protein</fullName>
    </submittedName>
</protein>
<accession>A0A915ASF4</accession>
<evidence type="ECO:0000313" key="1">
    <source>
        <dbReference type="Proteomes" id="UP000887569"/>
    </source>
</evidence>
<dbReference type="Proteomes" id="UP000887569">
    <property type="component" value="Unplaced"/>
</dbReference>
<reference evidence="2" key="1">
    <citation type="submission" date="2022-11" db="UniProtKB">
        <authorList>
            <consortium name="WormBaseParasite"/>
        </authorList>
    </citation>
    <scope>IDENTIFICATION</scope>
</reference>
<sequence length="157" mass="17891">MAQQAIVNAQLCIVFTAIHACLAYSTVDLFDSYFRLPQHFNPIIYDLKLTLSPKKETIWGQHATIENRLTNETIDLGIPNVDWNRYLIAFNSNSTFDSGSVYYLSVWYQTTYADSHGGLIKYEDKCKASSTMGRELNEFANGYLNIKDFEQADALSH</sequence>
<proteinExistence type="predicted"/>
<dbReference type="SUPFAM" id="SSF63737">
    <property type="entry name" value="Leukotriene A4 hydrolase N-terminal domain"/>
    <property type="match status" value="1"/>
</dbReference>
<dbReference type="AlphaFoldDB" id="A0A915ASF4"/>
<dbReference type="WBParaSite" id="PgR014X_g046_t01">
    <property type="protein sequence ID" value="PgR014X_g046_t01"/>
    <property type="gene ID" value="PgR014X_g046"/>
</dbReference>
<organism evidence="1 2">
    <name type="scientific">Parascaris univalens</name>
    <name type="common">Nematode worm</name>
    <dbReference type="NCBI Taxonomy" id="6257"/>
    <lineage>
        <taxon>Eukaryota</taxon>
        <taxon>Metazoa</taxon>
        <taxon>Ecdysozoa</taxon>
        <taxon>Nematoda</taxon>
        <taxon>Chromadorea</taxon>
        <taxon>Rhabditida</taxon>
        <taxon>Spirurina</taxon>
        <taxon>Ascaridomorpha</taxon>
        <taxon>Ascaridoidea</taxon>
        <taxon>Ascarididae</taxon>
        <taxon>Parascaris</taxon>
    </lineage>
</organism>
<keyword evidence="1" id="KW-1185">Reference proteome</keyword>
<evidence type="ECO:0000313" key="2">
    <source>
        <dbReference type="WBParaSite" id="PgR014X_g046_t01"/>
    </source>
</evidence>
<name>A0A915ASF4_PARUN</name>